<accession>A0A2P2QNH7</accession>
<evidence type="ECO:0000256" key="1">
    <source>
        <dbReference type="SAM" id="MobiDB-lite"/>
    </source>
</evidence>
<evidence type="ECO:0000313" key="2">
    <source>
        <dbReference type="EMBL" id="MBX68576.1"/>
    </source>
</evidence>
<proteinExistence type="predicted"/>
<organism evidence="2">
    <name type="scientific">Rhizophora mucronata</name>
    <name type="common">Asiatic mangrove</name>
    <dbReference type="NCBI Taxonomy" id="61149"/>
    <lineage>
        <taxon>Eukaryota</taxon>
        <taxon>Viridiplantae</taxon>
        <taxon>Streptophyta</taxon>
        <taxon>Embryophyta</taxon>
        <taxon>Tracheophyta</taxon>
        <taxon>Spermatophyta</taxon>
        <taxon>Magnoliopsida</taxon>
        <taxon>eudicotyledons</taxon>
        <taxon>Gunneridae</taxon>
        <taxon>Pentapetalae</taxon>
        <taxon>rosids</taxon>
        <taxon>fabids</taxon>
        <taxon>Malpighiales</taxon>
        <taxon>Rhizophoraceae</taxon>
        <taxon>Rhizophora</taxon>
    </lineage>
</organism>
<reference evidence="2" key="1">
    <citation type="submission" date="2018-02" db="EMBL/GenBank/DDBJ databases">
        <title>Rhizophora mucronata_Transcriptome.</title>
        <authorList>
            <person name="Meera S.P."/>
            <person name="Sreeshan A."/>
            <person name="Augustine A."/>
        </authorList>
    </citation>
    <scope>NUCLEOTIDE SEQUENCE</scope>
    <source>
        <tissue evidence="2">Leaf</tissue>
    </source>
</reference>
<dbReference type="EMBL" id="GGEC01088092">
    <property type="protein sequence ID" value="MBX68576.1"/>
    <property type="molecule type" value="Transcribed_RNA"/>
</dbReference>
<sequence>MRQPIATMKKKKDQKENRMLGKWDTANQRSRQ</sequence>
<name>A0A2P2QNH7_RHIMU</name>
<protein>
    <submittedName>
        <fullName evidence="2">Uncharacterized protein</fullName>
    </submittedName>
</protein>
<dbReference type="AlphaFoldDB" id="A0A2P2QNH7"/>
<feature type="region of interest" description="Disordered" evidence="1">
    <location>
        <begin position="1"/>
        <end position="32"/>
    </location>
</feature>